<dbReference type="EMBL" id="MDED01000001">
    <property type="protein sequence ID" value="PPU78655.1"/>
    <property type="molecule type" value="Genomic_DNA"/>
</dbReference>
<evidence type="ECO:0000313" key="4">
    <source>
        <dbReference type="Proteomes" id="UP000239561"/>
    </source>
</evidence>
<name>A0A2S7DXX8_9XANT</name>
<dbReference type="PIRSF" id="PIRSF037442">
    <property type="entry name" value="UCP037442_abhydr"/>
    <property type="match status" value="1"/>
</dbReference>
<evidence type="ECO:0000259" key="1">
    <source>
        <dbReference type="Pfam" id="PF12146"/>
    </source>
</evidence>
<evidence type="ECO:0000313" key="2">
    <source>
        <dbReference type="EMBL" id="PPU78655.1"/>
    </source>
</evidence>
<keyword evidence="5" id="KW-1185">Reference proteome</keyword>
<reference evidence="3 5" key="2">
    <citation type="submission" date="2021-08" db="EMBL/GenBank/DDBJ databases">
        <title>Genome sequences of Xanthomonas cucurbitae isolates from 5 Midwestern US states.</title>
        <authorList>
            <person name="Hind S.R."/>
        </authorList>
    </citation>
    <scope>NUCLEOTIDE SEQUENCE [LARGE SCALE GENOMIC DNA]</scope>
    <source>
        <strain evidence="3 5">OH_261</strain>
    </source>
</reference>
<dbReference type="RefSeq" id="WP_104601625.1">
    <property type="nucleotide sequence ID" value="NZ_CP082213.1"/>
</dbReference>
<dbReference type="Proteomes" id="UP000239561">
    <property type="component" value="Unassembled WGS sequence"/>
</dbReference>
<organism evidence="2 4">
    <name type="scientific">Xanthomonas cucurbitae</name>
    <dbReference type="NCBI Taxonomy" id="56453"/>
    <lineage>
        <taxon>Bacteria</taxon>
        <taxon>Pseudomonadati</taxon>
        <taxon>Pseudomonadota</taxon>
        <taxon>Gammaproteobacteria</taxon>
        <taxon>Lysobacterales</taxon>
        <taxon>Lysobacteraceae</taxon>
        <taxon>Xanthomonas</taxon>
    </lineage>
</organism>
<dbReference type="GO" id="GO:0016787">
    <property type="term" value="F:hydrolase activity"/>
    <property type="evidence" value="ECO:0007669"/>
    <property type="project" value="UniProtKB-KW"/>
</dbReference>
<accession>A0A2S7DXX8</accession>
<reference evidence="2 4" key="1">
    <citation type="submission" date="2016-08" db="EMBL/GenBank/DDBJ databases">
        <authorList>
            <person name="Seilhamer J.J."/>
        </authorList>
    </citation>
    <scope>NUCLEOTIDE SEQUENCE [LARGE SCALE GENOMIC DNA]</scope>
    <source>
        <strain evidence="2 4">CFBP2542</strain>
    </source>
</reference>
<keyword evidence="3" id="KW-0378">Hydrolase</keyword>
<sequence length="293" mass="32018">MNLHSDTLTANAADGHAWQVIRCAPVQPVASLLWLPALGVAARHYLPLATALASAGIAVYLHEWRGNGSSTLRPSRQHDWGFRSLLADDIPASHALMARHAPQRPHLVGGHSLGGQLACCHAALQPARIARLWLVASGSPYWREFPRPMRYGLPLAYRLLPWLARVQGVLHGRSLRFAGTEARSLISDWAWVGRSNRYRAAGTAWDLERALGALSVPITAVTFARDHFGPPAALQSLLRKMPHAPVDVQPLDDAQLGVRSDHFAWMKTPDAVAAVLKRTHCATVDDTGISQRD</sequence>
<proteinExistence type="predicted"/>
<dbReference type="Proteomes" id="UP001214201">
    <property type="component" value="Chromosome"/>
</dbReference>
<feature type="domain" description="Serine aminopeptidase S33" evidence="1">
    <location>
        <begin position="32"/>
        <end position="244"/>
    </location>
</feature>
<dbReference type="AlphaFoldDB" id="A0A2S7DXX8"/>
<dbReference type="Pfam" id="PF12146">
    <property type="entry name" value="Hydrolase_4"/>
    <property type="match status" value="1"/>
</dbReference>
<evidence type="ECO:0000313" key="3">
    <source>
        <dbReference type="EMBL" id="WDM73061.1"/>
    </source>
</evidence>
<dbReference type="EMBL" id="CP082214">
    <property type="protein sequence ID" value="WDM73061.1"/>
    <property type="molecule type" value="Genomic_DNA"/>
</dbReference>
<gene>
    <name evidence="3" type="ORF">K6978_08115</name>
    <name evidence="2" type="ORF">XcuCFBP2542_00125</name>
</gene>
<dbReference type="InterPro" id="IPR022742">
    <property type="entry name" value="Hydrolase_4"/>
</dbReference>
<dbReference type="Gene3D" id="3.40.50.1820">
    <property type="entry name" value="alpha/beta hydrolase"/>
    <property type="match status" value="1"/>
</dbReference>
<protein>
    <submittedName>
        <fullName evidence="3">Alpha/beta fold hydrolase</fullName>
    </submittedName>
</protein>
<dbReference type="InterPro" id="IPR029058">
    <property type="entry name" value="AB_hydrolase_fold"/>
</dbReference>
<dbReference type="SUPFAM" id="SSF53474">
    <property type="entry name" value="alpha/beta-Hydrolases"/>
    <property type="match status" value="1"/>
</dbReference>
<dbReference type="InterPro" id="IPR017208">
    <property type="entry name" value="UCP037442_abhydr"/>
</dbReference>
<evidence type="ECO:0000313" key="5">
    <source>
        <dbReference type="Proteomes" id="UP001214201"/>
    </source>
</evidence>